<keyword evidence="2" id="KW-1185">Reference proteome</keyword>
<dbReference type="EMBL" id="JAINDJ010000002">
    <property type="protein sequence ID" value="KAG9456627.1"/>
    <property type="molecule type" value="Genomic_DNA"/>
</dbReference>
<organism evidence="1 2">
    <name type="scientific">Aristolochia fimbriata</name>
    <name type="common">White veined hardy Dutchman's pipe vine</name>
    <dbReference type="NCBI Taxonomy" id="158543"/>
    <lineage>
        <taxon>Eukaryota</taxon>
        <taxon>Viridiplantae</taxon>
        <taxon>Streptophyta</taxon>
        <taxon>Embryophyta</taxon>
        <taxon>Tracheophyta</taxon>
        <taxon>Spermatophyta</taxon>
        <taxon>Magnoliopsida</taxon>
        <taxon>Magnoliidae</taxon>
        <taxon>Piperales</taxon>
        <taxon>Aristolochiaceae</taxon>
        <taxon>Aristolochia</taxon>
    </lineage>
</organism>
<dbReference type="AlphaFoldDB" id="A0AAV7F9C1"/>
<accession>A0AAV7F9C1</accession>
<gene>
    <name evidence="1" type="ORF">H6P81_001135</name>
</gene>
<evidence type="ECO:0000313" key="1">
    <source>
        <dbReference type="EMBL" id="KAG9456627.1"/>
    </source>
</evidence>
<sequence>MPKPAPTNSLDSPTRSIRRLARFATGSTRNAHTPATRHSLSPLSFNTCVPFVTSAKSATHSLRPSSNEPMNLAWSSQNDEGLIGKDSKGLRPFVANVSRHEGEGYEIVVGCAVAGIMCNVSCHETCGGRGRVRGTDGHPSINRRTNIRPWAWSFRFDASTAARRRMPTWRTALRWIWMPRSHQITDPTTCFLTAHCVSLTPRAHKHGLRSSWFNSWGDSVKPL</sequence>
<reference evidence="1 2" key="1">
    <citation type="submission" date="2021-07" db="EMBL/GenBank/DDBJ databases">
        <title>The Aristolochia fimbriata genome: insights into angiosperm evolution, floral development and chemical biosynthesis.</title>
        <authorList>
            <person name="Jiao Y."/>
        </authorList>
    </citation>
    <scope>NUCLEOTIDE SEQUENCE [LARGE SCALE GENOMIC DNA]</scope>
    <source>
        <strain evidence="1">IBCAS-2021</strain>
        <tissue evidence="1">Leaf</tissue>
    </source>
</reference>
<comment type="caution">
    <text evidence="1">The sequence shown here is derived from an EMBL/GenBank/DDBJ whole genome shotgun (WGS) entry which is preliminary data.</text>
</comment>
<evidence type="ECO:0000313" key="2">
    <source>
        <dbReference type="Proteomes" id="UP000825729"/>
    </source>
</evidence>
<dbReference type="Proteomes" id="UP000825729">
    <property type="component" value="Unassembled WGS sequence"/>
</dbReference>
<name>A0AAV7F9C1_ARIFI</name>
<proteinExistence type="predicted"/>
<protein>
    <submittedName>
        <fullName evidence="1">Uncharacterized protein</fullName>
    </submittedName>
</protein>